<proteinExistence type="predicted"/>
<comment type="caution">
    <text evidence="1">The sequence shown here is derived from an EMBL/GenBank/DDBJ whole genome shotgun (WGS) entry which is preliminary data.</text>
</comment>
<evidence type="ECO:0000313" key="2">
    <source>
        <dbReference type="Proteomes" id="UP000305848"/>
    </source>
</evidence>
<protein>
    <submittedName>
        <fullName evidence="1">Uncharacterized protein</fullName>
    </submittedName>
</protein>
<dbReference type="Proteomes" id="UP000305848">
    <property type="component" value="Unassembled WGS sequence"/>
</dbReference>
<sequence length="94" mass="10914">MHLYIKNMVCNRCILVVQQELKSLDIDNCKVSLGEVEIADEIPKEKLEQFEKNLDALGFELLDNSKKQIIEKIKNIIIQKVHHAQCISPLKGWR</sequence>
<dbReference type="EMBL" id="SZQL01000029">
    <property type="protein sequence ID" value="TKK64694.1"/>
    <property type="molecule type" value="Genomic_DNA"/>
</dbReference>
<gene>
    <name evidence="1" type="ORF">FC093_21840</name>
</gene>
<keyword evidence="2" id="KW-1185">Reference proteome</keyword>
<dbReference type="RefSeq" id="WP_137263950.1">
    <property type="nucleotide sequence ID" value="NZ_SZQL01000029.1"/>
</dbReference>
<evidence type="ECO:0000313" key="1">
    <source>
        <dbReference type="EMBL" id="TKK64694.1"/>
    </source>
</evidence>
<name>A0A4U3KT74_9BACT</name>
<reference evidence="1 2" key="1">
    <citation type="submission" date="2019-05" db="EMBL/GenBank/DDBJ databases">
        <title>Panacibacter sp. strain 17mud1-8 Genome sequencing and assembly.</title>
        <authorList>
            <person name="Chhetri G."/>
        </authorList>
    </citation>
    <scope>NUCLEOTIDE SEQUENCE [LARGE SCALE GENOMIC DNA]</scope>
    <source>
        <strain evidence="1 2">17mud1-8</strain>
    </source>
</reference>
<dbReference type="OrthoDB" id="952277at2"/>
<dbReference type="Gene3D" id="3.30.70.100">
    <property type="match status" value="1"/>
</dbReference>
<dbReference type="AlphaFoldDB" id="A0A4U3KT74"/>
<organism evidence="1 2">
    <name type="scientific">Ilyomonas limi</name>
    <dbReference type="NCBI Taxonomy" id="2575867"/>
    <lineage>
        <taxon>Bacteria</taxon>
        <taxon>Pseudomonadati</taxon>
        <taxon>Bacteroidota</taxon>
        <taxon>Chitinophagia</taxon>
        <taxon>Chitinophagales</taxon>
        <taxon>Chitinophagaceae</taxon>
        <taxon>Ilyomonas</taxon>
    </lineage>
</organism>
<accession>A0A4U3KT74</accession>